<keyword evidence="8" id="KW-1185">Reference proteome</keyword>
<keyword evidence="3" id="KW-0998">Cell outer membrane</keyword>
<gene>
    <name evidence="7" type="ORF">SAMN05444581_10916</name>
</gene>
<name>A0A1I4A0M5_9HYPH</name>
<reference evidence="7 8" key="1">
    <citation type="submission" date="2016-10" db="EMBL/GenBank/DDBJ databases">
        <authorList>
            <person name="de Groot N.N."/>
        </authorList>
    </citation>
    <scope>NUCLEOTIDE SEQUENCE [LARGE SCALE GENOMIC DNA]</scope>
    <source>
        <strain evidence="7 8">NE2</strain>
    </source>
</reference>
<feature type="domain" description="Haemolysin activator HlyB C-terminal" evidence="5">
    <location>
        <begin position="205"/>
        <end position="536"/>
    </location>
</feature>
<evidence type="ECO:0000256" key="4">
    <source>
        <dbReference type="SAM" id="SignalP"/>
    </source>
</evidence>
<organism evidence="7 8">
    <name type="scientific">Methylocapsa palsarum</name>
    <dbReference type="NCBI Taxonomy" id="1612308"/>
    <lineage>
        <taxon>Bacteria</taxon>
        <taxon>Pseudomonadati</taxon>
        <taxon>Pseudomonadota</taxon>
        <taxon>Alphaproteobacteria</taxon>
        <taxon>Hyphomicrobiales</taxon>
        <taxon>Beijerinckiaceae</taxon>
        <taxon>Methylocapsa</taxon>
    </lineage>
</organism>
<keyword evidence="1" id="KW-1134">Transmembrane beta strand</keyword>
<evidence type="ECO:0000259" key="6">
    <source>
        <dbReference type="Pfam" id="PF08479"/>
    </source>
</evidence>
<evidence type="ECO:0000256" key="2">
    <source>
        <dbReference type="ARBA" id="ARBA00022692"/>
    </source>
</evidence>
<dbReference type="STRING" id="1612308.SAMN05444581_10916"/>
<dbReference type="PANTHER" id="PTHR34597">
    <property type="entry name" value="SLR1661 PROTEIN"/>
    <property type="match status" value="1"/>
</dbReference>
<dbReference type="Pfam" id="PF08479">
    <property type="entry name" value="POTRA_2"/>
    <property type="match status" value="1"/>
</dbReference>
<dbReference type="AlphaFoldDB" id="A0A1I4A0M5"/>
<dbReference type="PANTHER" id="PTHR34597:SF3">
    <property type="entry name" value="OUTER MEMBRANE TRANSPORTER CDIB"/>
    <property type="match status" value="1"/>
</dbReference>
<evidence type="ECO:0000256" key="1">
    <source>
        <dbReference type="ARBA" id="ARBA00022452"/>
    </source>
</evidence>
<dbReference type="Proteomes" id="UP000198755">
    <property type="component" value="Unassembled WGS sequence"/>
</dbReference>
<protein>
    <submittedName>
        <fullName evidence="7">Hemolysin activation/secretion protein</fullName>
    </submittedName>
</protein>
<dbReference type="RefSeq" id="WP_244532273.1">
    <property type="nucleotide sequence ID" value="NZ_FOSN01000009.1"/>
</dbReference>
<evidence type="ECO:0000256" key="3">
    <source>
        <dbReference type="ARBA" id="ARBA00023237"/>
    </source>
</evidence>
<keyword evidence="4" id="KW-0732">Signal</keyword>
<dbReference type="EMBL" id="FOSN01000009">
    <property type="protein sequence ID" value="SFK49934.1"/>
    <property type="molecule type" value="Genomic_DNA"/>
</dbReference>
<evidence type="ECO:0000313" key="8">
    <source>
        <dbReference type="Proteomes" id="UP000198755"/>
    </source>
</evidence>
<dbReference type="GO" id="GO:0098046">
    <property type="term" value="C:type V protein secretion system complex"/>
    <property type="evidence" value="ECO:0007669"/>
    <property type="project" value="TreeGrafter"/>
</dbReference>
<keyword evidence="1" id="KW-0472">Membrane</keyword>
<evidence type="ECO:0000313" key="7">
    <source>
        <dbReference type="EMBL" id="SFK49934.1"/>
    </source>
</evidence>
<feature type="chain" id="PRO_5011641628" evidence="4">
    <location>
        <begin position="21"/>
        <end position="593"/>
    </location>
</feature>
<dbReference type="InterPro" id="IPR051544">
    <property type="entry name" value="TPS_OM_transporter"/>
</dbReference>
<proteinExistence type="predicted"/>
<dbReference type="GO" id="GO:0008320">
    <property type="term" value="F:protein transmembrane transporter activity"/>
    <property type="evidence" value="ECO:0007669"/>
    <property type="project" value="TreeGrafter"/>
</dbReference>
<dbReference type="Pfam" id="PF03865">
    <property type="entry name" value="ShlB"/>
    <property type="match status" value="1"/>
</dbReference>
<sequence length="593" mass="62346">MHMRLAACLAVLPLCGHAAAQTASQITPQSYRPPLENNVGGGIAATPTPGLEAPAGADKLFVTLAGVTVEGGFEARSEAVAAATQALEARLNGRVSGAEIFAAARELEAAYAKAGYVLARVILPPQKLVDGARLKLNVIDGYIERIETKDVPDLVRARIGALIGPLQGRRGLTLGEIERRVLLAGDTPGVILQSTLAPGAEAGATILVIEAKHQPLSGFLSGDNTLSKTLGRWTMGVGLDLNSVLTLGDLIYLRANGDPSAGTSGFLSDYPRNRALAAGFVLPLGVDGLTFNVEATKARTNPIPVQGIARNDDFERLSERLRYPFIRSRALNLNGEIAFDAVNDQQNLVIGEALNAPLSLDRVRVLRFTGDGRWETDWGGLFTGRITASFGLEALGARTEAQASPILPLSRQFANAGFQKIEASASYGQLLADHVAVDLFARGQSSLGQALVLSEQIGIASPTGLSSFDAGTLQGDSGVSLRAELSSPWSLPVFADPVQIAAAPYVFGAVGEVFLQYPTVLEASHIRAASYGLGLRLSGAAQASLSNGSLSLEWGRLAETCPRSGPFNQAVSQINNTECQNGDRFMLIGAVKF</sequence>
<feature type="domain" description="Polypeptide-transport-associated ShlB-type" evidence="6">
    <location>
        <begin position="64"/>
        <end position="141"/>
    </location>
</feature>
<dbReference type="GO" id="GO:0046819">
    <property type="term" value="P:protein secretion by the type V secretion system"/>
    <property type="evidence" value="ECO:0007669"/>
    <property type="project" value="TreeGrafter"/>
</dbReference>
<dbReference type="InterPro" id="IPR005565">
    <property type="entry name" value="Hemolysn_activator_HlyB_C"/>
</dbReference>
<dbReference type="InterPro" id="IPR013686">
    <property type="entry name" value="Polypept-transport_assoc_ShlB"/>
</dbReference>
<dbReference type="Gene3D" id="2.40.160.50">
    <property type="entry name" value="membrane protein fhac: a member of the omp85/tpsb transporter family"/>
    <property type="match status" value="1"/>
</dbReference>
<feature type="signal peptide" evidence="4">
    <location>
        <begin position="1"/>
        <end position="20"/>
    </location>
</feature>
<dbReference type="Gene3D" id="3.10.20.310">
    <property type="entry name" value="membrane protein fhac"/>
    <property type="match status" value="1"/>
</dbReference>
<keyword evidence="2" id="KW-0812">Transmembrane</keyword>
<evidence type="ECO:0000259" key="5">
    <source>
        <dbReference type="Pfam" id="PF03865"/>
    </source>
</evidence>
<accession>A0A1I4A0M5</accession>